<dbReference type="Pfam" id="PF00160">
    <property type="entry name" value="Pro_isomerase"/>
    <property type="match status" value="1"/>
</dbReference>
<dbReference type="OrthoDB" id="9807797at2"/>
<name>A0A1B3ZBF6_9SPHN</name>
<evidence type="ECO:0000256" key="3">
    <source>
        <dbReference type="ARBA" id="ARBA00023235"/>
    </source>
</evidence>
<keyword evidence="2" id="KW-0697">Rotamase</keyword>
<dbReference type="STRING" id="1560345.AWL63_12980"/>
<dbReference type="SUPFAM" id="SSF50891">
    <property type="entry name" value="Cyclophilin-like"/>
    <property type="match status" value="1"/>
</dbReference>
<evidence type="ECO:0000259" key="4">
    <source>
        <dbReference type="PROSITE" id="PS50072"/>
    </source>
</evidence>
<feature type="domain" description="PPIase cyclophilin-type" evidence="4">
    <location>
        <begin position="18"/>
        <end position="180"/>
    </location>
</feature>
<dbReference type="KEGG" id="span:AWL63_12980"/>
<dbReference type="PROSITE" id="PS50072">
    <property type="entry name" value="CSA_PPIASE_2"/>
    <property type="match status" value="1"/>
</dbReference>
<dbReference type="AlphaFoldDB" id="A0A1B3ZBF6"/>
<dbReference type="InterPro" id="IPR044665">
    <property type="entry name" value="E_coli_cyclophilin_A-like"/>
</dbReference>
<evidence type="ECO:0000256" key="1">
    <source>
        <dbReference type="ARBA" id="ARBA00013194"/>
    </source>
</evidence>
<reference evidence="5 6" key="1">
    <citation type="submission" date="2016-01" db="EMBL/GenBank/DDBJ databases">
        <title>Complete genome and mega plasmid sequence of Sphingomonas panacis DCY99 elicits systemic resistance in rice to Xanthomonas oryzae.</title>
        <authorList>
            <person name="Kim Y.J."/>
            <person name="Yang D.C."/>
            <person name="Sing P."/>
        </authorList>
    </citation>
    <scope>NUCLEOTIDE SEQUENCE [LARGE SCALE GENOMIC DNA]</scope>
    <source>
        <strain evidence="5 6">DCY99</strain>
    </source>
</reference>
<sequence length="200" mass="21287">MLIAAAPAEPPVVRVRLDTTAGPITLAIDYRHAPKTAVNFLQYVDDGRLDGTSFYRASRKAGHPDLGFVQGGIGTDARRKLDMLPLEPTSQTGLRHVSGAISMARYANPASGSANFSLLVGPSPNLDAKPGSPGYAVFGHVLSGMEVVKRMLAMPTAPGGDEDMKDQMLVRPVTIVHAVRLDGTAKPTGRPKVWLMFKGL</sequence>
<accession>A0A1B3ZBF6</accession>
<dbReference type="EMBL" id="CP014168">
    <property type="protein sequence ID" value="AOH84745.1"/>
    <property type="molecule type" value="Genomic_DNA"/>
</dbReference>
<dbReference type="EC" id="5.2.1.8" evidence="1"/>
<dbReference type="Gene3D" id="2.40.100.10">
    <property type="entry name" value="Cyclophilin-like"/>
    <property type="match status" value="1"/>
</dbReference>
<dbReference type="GO" id="GO:0003755">
    <property type="term" value="F:peptidyl-prolyl cis-trans isomerase activity"/>
    <property type="evidence" value="ECO:0007669"/>
    <property type="project" value="UniProtKB-KW"/>
</dbReference>
<gene>
    <name evidence="5" type="ORF">AWL63_12980</name>
</gene>
<protein>
    <recommendedName>
        <fullName evidence="1">peptidylprolyl isomerase</fullName>
        <ecNumber evidence="1">5.2.1.8</ecNumber>
    </recommendedName>
</protein>
<dbReference type="PANTHER" id="PTHR43246">
    <property type="entry name" value="PEPTIDYL-PROLYL CIS-TRANS ISOMERASE CYP38, CHLOROPLASTIC"/>
    <property type="match status" value="1"/>
</dbReference>
<evidence type="ECO:0000256" key="2">
    <source>
        <dbReference type="ARBA" id="ARBA00023110"/>
    </source>
</evidence>
<evidence type="ECO:0000313" key="5">
    <source>
        <dbReference type="EMBL" id="AOH84745.1"/>
    </source>
</evidence>
<dbReference type="Proteomes" id="UP000094256">
    <property type="component" value="Chromosome"/>
</dbReference>
<dbReference type="RefSeq" id="WP_069205295.1">
    <property type="nucleotide sequence ID" value="NZ_CP014168.1"/>
</dbReference>
<dbReference type="InterPro" id="IPR002130">
    <property type="entry name" value="Cyclophilin-type_PPIase_dom"/>
</dbReference>
<keyword evidence="3 5" id="KW-0413">Isomerase</keyword>
<dbReference type="InterPro" id="IPR029000">
    <property type="entry name" value="Cyclophilin-like_dom_sf"/>
</dbReference>
<evidence type="ECO:0000313" key="6">
    <source>
        <dbReference type="Proteomes" id="UP000094256"/>
    </source>
</evidence>
<keyword evidence="6" id="KW-1185">Reference proteome</keyword>
<organism evidence="5 6">
    <name type="scientific">Sphingomonas panacis</name>
    <dbReference type="NCBI Taxonomy" id="1560345"/>
    <lineage>
        <taxon>Bacteria</taxon>
        <taxon>Pseudomonadati</taxon>
        <taxon>Pseudomonadota</taxon>
        <taxon>Alphaproteobacteria</taxon>
        <taxon>Sphingomonadales</taxon>
        <taxon>Sphingomonadaceae</taxon>
        <taxon>Sphingomonas</taxon>
    </lineage>
</organism>
<proteinExistence type="predicted"/>